<dbReference type="AlphaFoldDB" id="A0AAT9G8N4"/>
<dbReference type="EMBL" id="AP029170">
    <property type="protein sequence ID" value="BFD46188.1"/>
    <property type="molecule type" value="Genomic_DNA"/>
</dbReference>
<dbReference type="NCBIfam" id="NF005132">
    <property type="entry name" value="PRK06581.1"/>
    <property type="match status" value="1"/>
</dbReference>
<dbReference type="Gene3D" id="3.40.50.300">
    <property type="entry name" value="P-loop containing nucleotide triphosphate hydrolases"/>
    <property type="match status" value="1"/>
</dbReference>
<dbReference type="PANTHER" id="PTHR11669:SF8">
    <property type="entry name" value="DNA POLYMERASE III SUBUNIT DELTA"/>
    <property type="match status" value="1"/>
</dbReference>
<proteinExistence type="predicted"/>
<dbReference type="InterPro" id="IPR050238">
    <property type="entry name" value="DNA_Rep/Repair_Clamp_Loader"/>
</dbReference>
<gene>
    <name evidence="1" type="ORF">DMENIID0002_08340</name>
</gene>
<dbReference type="PANTHER" id="PTHR11669">
    <property type="entry name" value="REPLICATION FACTOR C / DNA POLYMERASE III GAMMA-TAU SUBUNIT"/>
    <property type="match status" value="1"/>
</dbReference>
<organism evidence="1">
    <name type="scientific">Candidatus Tisiphia endosymbiont of Sergentomyia squamirostris</name>
    <dbReference type="NCBI Taxonomy" id="3113639"/>
    <lineage>
        <taxon>Bacteria</taxon>
        <taxon>Pseudomonadati</taxon>
        <taxon>Pseudomonadota</taxon>
        <taxon>Alphaproteobacteria</taxon>
        <taxon>Rickettsiales</taxon>
        <taxon>Rickettsiaceae</taxon>
        <taxon>Rickettsieae</taxon>
        <taxon>Candidatus Tisiphia</taxon>
    </lineage>
</organism>
<sequence length="266" mass="30838">MIKEYLECRFKQARLYNSWLIDVDDTAKALEDLLIFIESSLIVDKIQLTNHPDYRLVARDNSVTSSVKDISVDQIRDLQQFFYRTSSISKYRVAVIYQADLMNLNAANSCLKLLEDTPKDSFIFLITSRAAGIISTIRSRCAKINIKSQNRLVGSDIYVKFTTYIANYANPKVKLDLIEEFTSKNKELWGDFACSMLYLVNRITKKSLNINIEFNELENKIFNQLHSNSPDYLITKFANIKRIINNTIDYDLDLRANTIALIEELW</sequence>
<dbReference type="GO" id="GO:0006261">
    <property type="term" value="P:DNA-templated DNA replication"/>
    <property type="evidence" value="ECO:0007669"/>
    <property type="project" value="TreeGrafter"/>
</dbReference>
<evidence type="ECO:0000313" key="1">
    <source>
        <dbReference type="EMBL" id="BFD46188.1"/>
    </source>
</evidence>
<dbReference type="SUPFAM" id="SSF52540">
    <property type="entry name" value="P-loop containing nucleoside triphosphate hydrolases"/>
    <property type="match status" value="1"/>
</dbReference>
<reference evidence="1" key="1">
    <citation type="submission" date="2024-01" db="EMBL/GenBank/DDBJ databases">
        <title>Sequencing the genomes of a sandfly, Sergentomyia squamirostris, and its two endosymbionts.</title>
        <authorList>
            <person name="Itokawa K."/>
            <person name="Sanjoba C."/>
        </authorList>
    </citation>
    <scope>NUCLEOTIDE SEQUENCE</scope>
    <source>
        <strain evidence="1">RiSSQ</strain>
    </source>
</reference>
<dbReference type="Pfam" id="PF13177">
    <property type="entry name" value="DNA_pol3_delta2"/>
    <property type="match status" value="1"/>
</dbReference>
<accession>A0AAT9G8N4</accession>
<protein>
    <submittedName>
        <fullName evidence="1">DNA polymerase III subunit delta</fullName>
    </submittedName>
</protein>
<name>A0AAT9G8N4_9RICK</name>
<dbReference type="InterPro" id="IPR027417">
    <property type="entry name" value="P-loop_NTPase"/>
</dbReference>